<evidence type="ECO:0000256" key="8">
    <source>
        <dbReference type="ARBA" id="ARBA00023212"/>
    </source>
</evidence>
<dbReference type="GO" id="GO:0035735">
    <property type="term" value="P:intraciliary transport involved in cilium assembly"/>
    <property type="evidence" value="ECO:0007669"/>
    <property type="project" value="TreeGrafter"/>
</dbReference>
<dbReference type="PANTHER" id="PTHR46507">
    <property type="entry name" value="AFADIN- AND ALPHA-ACTININ-BINDING PROTEIN"/>
    <property type="match status" value="1"/>
</dbReference>
<sequence>MSHLPTPESRTCFDENFSPTYHDTNCHGVSPDEAELTLIIKPQTKLEAVLRTINSELATLGYPTVFHVERGQPHISVDLLVQSMLRLLEAYFKDMSVRDELGCRLRSTEADLAQVQKMYRRCQEELNEAHKANAVAKERERRYEEEKKSLSCRLKASSDEMRRLQQNFQRHETQVLHEKRKVERELAGLRERLATSISKSKNPRSPNRRPARNRTLNTHISGLPASTASLSENADRPLPSVPNGQLMTRVTVHPTRTVSSCIAANVRQSKSPENRLSVSNKNCLYISEDEGAVQLDLYVNMIQKLEERQHSLLYENRELRDLVSQMSSRLVRFANYIDRNCCVLSGALVIPVQSKSGPAIVDVECDSLDEEEEDDGVDNFAARQDSSDEEFICPPGADGIKNGGGENNRARHRKSANVNQLLLELPYALVRDHLTQRVRKLSRDLWRRLKRLPLPQEPAIDVRNTSTNPVLLDRRLNSTPVPSETHQPRPQTPLIEQCASSHLPMRSESFTKDENQEQLRVEINELRRTVAEYEAKIHEQEIALRHALFTNLRRWSGYARVCGVSQEMDGEQSSTTAYCQSFNSSPQRRVSLFKIKHTSLLVDRSNEEIVSEQHDENTLPADGAGDRVVASSSRSSVDSNELYTLTSKHMPTQSADCRSDGALSSRQDSSVRSKVVTVQREPRRKLSDADSDVTSVRRRLSDRCLFNQRSNVLVSVICTLRNGYRFILMRCLFVYGNRLLITLILAASFRPTQHSLARHFRPVRVHFLWMNSNDFQVDDRLQFTTGPSSISHYSNFHEF</sequence>
<dbReference type="PANTHER" id="PTHR46507:SF4">
    <property type="entry name" value="SSX FAMILY MEMBER 2 INTERACTING PROTEIN"/>
    <property type="match status" value="1"/>
</dbReference>
<protein>
    <recommendedName>
        <fullName evidence="13">Afadin-and alpha-actinin-binding protein</fullName>
    </recommendedName>
</protein>
<comment type="subcellular location">
    <subcellularLocation>
        <location evidence="1">Cell junction</location>
    </subcellularLocation>
    <subcellularLocation>
        <location evidence="2">Cytoplasm</location>
        <location evidence="2">Cytoskeleton</location>
        <location evidence="2">Microtubule organizing center</location>
        <location evidence="2">Centrosome</location>
    </subcellularLocation>
</comment>
<feature type="compositionally biased region" description="Basic and acidic residues" evidence="10">
    <location>
        <begin position="606"/>
        <end position="617"/>
    </location>
</feature>
<evidence type="ECO:0000256" key="4">
    <source>
        <dbReference type="ARBA" id="ARBA00022490"/>
    </source>
</evidence>
<feature type="coiled-coil region" evidence="9">
    <location>
        <begin position="516"/>
        <end position="543"/>
    </location>
</feature>
<evidence type="ECO:0000256" key="5">
    <source>
        <dbReference type="ARBA" id="ARBA00022889"/>
    </source>
</evidence>
<evidence type="ECO:0000256" key="10">
    <source>
        <dbReference type="SAM" id="MobiDB-lite"/>
    </source>
</evidence>
<organism evidence="11 12">
    <name type="scientific">Paragonimus westermani</name>
    <dbReference type="NCBI Taxonomy" id="34504"/>
    <lineage>
        <taxon>Eukaryota</taxon>
        <taxon>Metazoa</taxon>
        <taxon>Spiralia</taxon>
        <taxon>Lophotrochozoa</taxon>
        <taxon>Platyhelminthes</taxon>
        <taxon>Trematoda</taxon>
        <taxon>Digenea</taxon>
        <taxon>Plagiorchiida</taxon>
        <taxon>Troglotremata</taxon>
        <taxon>Troglotrematidae</taxon>
        <taxon>Paragonimus</taxon>
    </lineage>
</organism>
<dbReference type="Pfam" id="PF11559">
    <property type="entry name" value="ADIP"/>
    <property type="match status" value="1"/>
</dbReference>
<keyword evidence="8" id="KW-0206">Cytoskeleton</keyword>
<evidence type="ECO:0000256" key="3">
    <source>
        <dbReference type="ARBA" id="ARBA00009291"/>
    </source>
</evidence>
<feature type="compositionally biased region" description="Polar residues" evidence="10">
    <location>
        <begin position="651"/>
        <end position="672"/>
    </location>
</feature>
<evidence type="ECO:0000256" key="2">
    <source>
        <dbReference type="ARBA" id="ARBA00004300"/>
    </source>
</evidence>
<feature type="region of interest" description="Disordered" evidence="10">
    <location>
        <begin position="606"/>
        <end position="635"/>
    </location>
</feature>
<gene>
    <name evidence="11" type="ORF">DEA37_0008796</name>
</gene>
<feature type="compositionally biased region" description="Polar residues" evidence="10">
    <location>
        <begin position="215"/>
        <end position="232"/>
    </location>
</feature>
<evidence type="ECO:0000256" key="1">
    <source>
        <dbReference type="ARBA" id="ARBA00004282"/>
    </source>
</evidence>
<dbReference type="AlphaFoldDB" id="A0A5J4NQS0"/>
<comment type="caution">
    <text evidence="11">The sequence shown here is derived from an EMBL/GenBank/DDBJ whole genome shotgun (WGS) entry which is preliminary data.</text>
</comment>
<evidence type="ECO:0000256" key="7">
    <source>
        <dbReference type="ARBA" id="ARBA00023054"/>
    </source>
</evidence>
<name>A0A5J4NQS0_9TREM</name>
<keyword evidence="4" id="KW-0963">Cytoplasm</keyword>
<keyword evidence="12" id="KW-1185">Reference proteome</keyword>
<evidence type="ECO:0000313" key="11">
    <source>
        <dbReference type="EMBL" id="KAA3677923.1"/>
    </source>
</evidence>
<feature type="compositionally biased region" description="Low complexity" evidence="10">
    <location>
        <begin position="626"/>
        <end position="635"/>
    </location>
</feature>
<dbReference type="GO" id="GO:0070161">
    <property type="term" value="C:anchoring junction"/>
    <property type="evidence" value="ECO:0007669"/>
    <property type="project" value="UniProtKB-SubCell"/>
</dbReference>
<evidence type="ECO:0000256" key="9">
    <source>
        <dbReference type="SAM" id="Coils"/>
    </source>
</evidence>
<dbReference type="GO" id="GO:0036064">
    <property type="term" value="C:ciliary basal body"/>
    <property type="evidence" value="ECO:0007669"/>
    <property type="project" value="TreeGrafter"/>
</dbReference>
<dbReference type="EMBL" id="QNGE01001290">
    <property type="protein sequence ID" value="KAA3677923.1"/>
    <property type="molecule type" value="Genomic_DNA"/>
</dbReference>
<accession>A0A5J4NQS0</accession>
<keyword evidence="7 9" id="KW-0175">Coiled coil</keyword>
<reference evidence="11 12" key="1">
    <citation type="journal article" date="2019" name="Gigascience">
        <title>Whole-genome sequence of the oriental lung fluke Paragonimus westermani.</title>
        <authorList>
            <person name="Oey H."/>
            <person name="Zakrzewski M."/>
            <person name="Narain K."/>
            <person name="Devi K.R."/>
            <person name="Agatsuma T."/>
            <person name="Nawaratna S."/>
            <person name="Gobert G.N."/>
            <person name="Jones M.K."/>
            <person name="Ragan M.A."/>
            <person name="McManus D.P."/>
            <person name="Krause L."/>
        </authorList>
    </citation>
    <scope>NUCLEOTIDE SEQUENCE [LARGE SCALE GENOMIC DNA]</scope>
    <source>
        <strain evidence="11 12">IND2009</strain>
    </source>
</reference>
<evidence type="ECO:0008006" key="13">
    <source>
        <dbReference type="Google" id="ProtNLM"/>
    </source>
</evidence>
<keyword evidence="5" id="KW-0130">Cell adhesion</keyword>
<dbReference type="Proteomes" id="UP000324629">
    <property type="component" value="Unassembled WGS sequence"/>
</dbReference>
<dbReference type="GO" id="GO:0034451">
    <property type="term" value="C:centriolar satellite"/>
    <property type="evidence" value="ECO:0007669"/>
    <property type="project" value="TreeGrafter"/>
</dbReference>
<dbReference type="InterPro" id="IPR021622">
    <property type="entry name" value="Afadin/alpha-actinin-bd"/>
</dbReference>
<keyword evidence="6" id="KW-0965">Cell junction</keyword>
<feature type="region of interest" description="Disordered" evidence="10">
    <location>
        <begin position="651"/>
        <end position="690"/>
    </location>
</feature>
<dbReference type="GO" id="GO:0007155">
    <property type="term" value="P:cell adhesion"/>
    <property type="evidence" value="ECO:0007669"/>
    <property type="project" value="UniProtKB-KW"/>
</dbReference>
<feature type="region of interest" description="Disordered" evidence="10">
    <location>
        <begin position="191"/>
        <end position="245"/>
    </location>
</feature>
<evidence type="ECO:0000313" key="12">
    <source>
        <dbReference type="Proteomes" id="UP000324629"/>
    </source>
</evidence>
<dbReference type="InterPro" id="IPR052300">
    <property type="entry name" value="Adhesion_Centrosome_assoc"/>
</dbReference>
<comment type="similarity">
    <text evidence="3">Belongs to the ADIP family.</text>
</comment>
<proteinExistence type="inferred from homology"/>
<evidence type="ECO:0000256" key="6">
    <source>
        <dbReference type="ARBA" id="ARBA00022949"/>
    </source>
</evidence>